<evidence type="ECO:0000313" key="1">
    <source>
        <dbReference type="EMBL" id="KAG5628680.1"/>
    </source>
</evidence>
<comment type="caution">
    <text evidence="1">The sequence shown here is derived from an EMBL/GenBank/DDBJ whole genome shotgun (WGS) entry which is preliminary data.</text>
</comment>
<accession>A0A9J6AW13</accession>
<name>A0A9J6AW13_SOLCO</name>
<dbReference type="EMBL" id="JACXVP010000001">
    <property type="protein sequence ID" value="KAG5628680.1"/>
    <property type="molecule type" value="Genomic_DNA"/>
</dbReference>
<gene>
    <name evidence="1" type="ORF">H5410_000397</name>
</gene>
<evidence type="ECO:0000313" key="2">
    <source>
        <dbReference type="Proteomes" id="UP000824120"/>
    </source>
</evidence>
<proteinExistence type="predicted"/>
<dbReference type="Proteomes" id="UP000824120">
    <property type="component" value="Chromosome 1"/>
</dbReference>
<protein>
    <submittedName>
        <fullName evidence="1">Uncharacterized protein</fullName>
    </submittedName>
</protein>
<reference evidence="1 2" key="1">
    <citation type="submission" date="2020-09" db="EMBL/GenBank/DDBJ databases">
        <title>De no assembly of potato wild relative species, Solanum commersonii.</title>
        <authorList>
            <person name="Cho K."/>
        </authorList>
    </citation>
    <scope>NUCLEOTIDE SEQUENCE [LARGE SCALE GENOMIC DNA]</scope>
    <source>
        <strain evidence="1">LZ3.2</strain>
        <tissue evidence="1">Leaf</tissue>
    </source>
</reference>
<organism evidence="1 2">
    <name type="scientific">Solanum commersonii</name>
    <name type="common">Commerson's wild potato</name>
    <name type="synonym">Commerson's nightshade</name>
    <dbReference type="NCBI Taxonomy" id="4109"/>
    <lineage>
        <taxon>Eukaryota</taxon>
        <taxon>Viridiplantae</taxon>
        <taxon>Streptophyta</taxon>
        <taxon>Embryophyta</taxon>
        <taxon>Tracheophyta</taxon>
        <taxon>Spermatophyta</taxon>
        <taxon>Magnoliopsida</taxon>
        <taxon>eudicotyledons</taxon>
        <taxon>Gunneridae</taxon>
        <taxon>Pentapetalae</taxon>
        <taxon>asterids</taxon>
        <taxon>lamiids</taxon>
        <taxon>Solanales</taxon>
        <taxon>Solanaceae</taxon>
        <taxon>Solanoideae</taxon>
        <taxon>Solaneae</taxon>
        <taxon>Solanum</taxon>
    </lineage>
</organism>
<keyword evidence="2" id="KW-1185">Reference proteome</keyword>
<sequence length="75" mass="8600">MPSNLKKRPIHQTSLKARYNIQSDPTFAGFDLLYPYPTFLIGFIGQIVDVHHYVSTKTRGIVIFDLLVNAFTELM</sequence>
<dbReference type="AlphaFoldDB" id="A0A9J6AW13"/>